<comment type="similarity">
    <text evidence="1">Belongs to the ATP-dependent AMP-binding enzyme family.</text>
</comment>
<keyword evidence="6" id="KW-1185">Reference proteome</keyword>
<feature type="domain" description="Acetyl-coenzyme A synthetase N-terminal" evidence="4">
    <location>
        <begin position="52"/>
        <end position="104"/>
    </location>
</feature>
<evidence type="ECO:0000259" key="4">
    <source>
        <dbReference type="Pfam" id="PF16177"/>
    </source>
</evidence>
<reference evidence="5 6" key="1">
    <citation type="journal article" date="2019" name="Emerg. Microbes Infect.">
        <title>Comprehensive subspecies identification of 175 nontuberculous mycobacteria species based on 7547 genomic profiles.</title>
        <authorList>
            <person name="Matsumoto Y."/>
            <person name="Kinjo T."/>
            <person name="Motooka D."/>
            <person name="Nabeya D."/>
            <person name="Jung N."/>
            <person name="Uechi K."/>
            <person name="Horii T."/>
            <person name="Iida T."/>
            <person name="Fujita J."/>
            <person name="Nakamura S."/>
        </authorList>
    </citation>
    <scope>NUCLEOTIDE SEQUENCE [LARGE SCALE GENOMIC DNA]</scope>
    <source>
        <strain evidence="5 6">JCM 18538</strain>
        <plasmid evidence="5">pJCM18538</plasmid>
    </source>
</reference>
<protein>
    <submittedName>
        <fullName evidence="5">Acetyl-coenzyme A synthetase</fullName>
    </submittedName>
</protein>
<dbReference type="InterPro" id="IPR000873">
    <property type="entry name" value="AMP-dep_synth/lig_dom"/>
</dbReference>
<dbReference type="Pfam" id="PF00501">
    <property type="entry name" value="AMP-binding"/>
    <property type="match status" value="1"/>
</dbReference>
<dbReference type="AlphaFoldDB" id="A0A7I7RQG2"/>
<evidence type="ECO:0000313" key="6">
    <source>
        <dbReference type="Proteomes" id="UP000467428"/>
    </source>
</evidence>
<geneLocation type="plasmid" evidence="5">
    <name>pJCM18538</name>
</geneLocation>
<dbReference type="Pfam" id="PF16177">
    <property type="entry name" value="ACAS_N"/>
    <property type="match status" value="1"/>
</dbReference>
<dbReference type="InterPro" id="IPR042099">
    <property type="entry name" value="ANL_N_sf"/>
</dbReference>
<dbReference type="GO" id="GO:0006085">
    <property type="term" value="P:acetyl-CoA biosynthetic process"/>
    <property type="evidence" value="ECO:0007669"/>
    <property type="project" value="TreeGrafter"/>
</dbReference>
<dbReference type="PANTHER" id="PTHR24095">
    <property type="entry name" value="ACETYL-COENZYME A SYNTHETASE"/>
    <property type="match status" value="1"/>
</dbReference>
<dbReference type="GO" id="GO:0005829">
    <property type="term" value="C:cytosol"/>
    <property type="evidence" value="ECO:0007669"/>
    <property type="project" value="TreeGrafter"/>
</dbReference>
<dbReference type="GO" id="GO:0003987">
    <property type="term" value="F:acetate-CoA ligase activity"/>
    <property type="evidence" value="ECO:0007669"/>
    <property type="project" value="TreeGrafter"/>
</dbReference>
<keyword evidence="2" id="KW-0007">Acetylation</keyword>
<dbReference type="KEGG" id="marz:MARA_01970"/>
<keyword evidence="5" id="KW-0614">Plasmid</keyword>
<evidence type="ECO:0000256" key="1">
    <source>
        <dbReference type="ARBA" id="ARBA00006432"/>
    </source>
</evidence>
<dbReference type="Proteomes" id="UP000467428">
    <property type="component" value="Plasmid pJCM18538"/>
</dbReference>
<evidence type="ECO:0000259" key="3">
    <source>
        <dbReference type="Pfam" id="PF00501"/>
    </source>
</evidence>
<dbReference type="PANTHER" id="PTHR24095:SF14">
    <property type="entry name" value="ACETYL-COENZYME A SYNTHETASE 1"/>
    <property type="match status" value="1"/>
</dbReference>
<evidence type="ECO:0000256" key="2">
    <source>
        <dbReference type="ARBA" id="ARBA00022990"/>
    </source>
</evidence>
<evidence type="ECO:0000313" key="5">
    <source>
        <dbReference type="EMBL" id="BBY46767.1"/>
    </source>
</evidence>
<proteinExistence type="inferred from homology"/>
<dbReference type="EMBL" id="AP022592">
    <property type="protein sequence ID" value="BBY46767.1"/>
    <property type="molecule type" value="Genomic_DNA"/>
</dbReference>
<organism evidence="5 6">
    <name type="scientific">Mycolicibacterium arabiense</name>
    <dbReference type="NCBI Taxonomy" id="1286181"/>
    <lineage>
        <taxon>Bacteria</taxon>
        <taxon>Bacillati</taxon>
        <taxon>Actinomycetota</taxon>
        <taxon>Actinomycetes</taxon>
        <taxon>Mycobacteriales</taxon>
        <taxon>Mycobacteriaceae</taxon>
        <taxon>Mycolicibacterium</taxon>
    </lineage>
</organism>
<dbReference type="SUPFAM" id="SSF56801">
    <property type="entry name" value="Acetyl-CoA synthetase-like"/>
    <property type="match status" value="1"/>
</dbReference>
<sequence>MTNLFEDALAGYEVDRSVVDVVGRADVTLIEPETTSYPPSALFAAQANAGRELSDRANDDRLEFWAEQARELLWDSDFSEVLDWSNAPFARWFVGGTVNVSVNCVDRHVDAGKGDRVAIHWVGEPGDARDITYGDLLSEVAKVANYLTELGLAAGDRVVLVMPTVPEAVFAMLACARIGVLHVFLSTDLSATALGSRIRDVGAKVVITSDGHYVRGKSVPLKCAVDHALAAGGCETVETVVVVRRTEHDVAGSWVDRRDVWWYDTVETAPDRHAAPSFDAEHPLFVLYAGCAAGRPEGILHSSGGYLAQARYTFHYVFDHKEGEDVFWCGADLGSIAGHTYQVYGPLSAGATTVLYEGAAGFPSEHRHFQIIEDYGVTVYYVAPSVIRRFMSWGRDVPDAHDLSSLRLLATMTEHGDPAASRWYREVIGRDRCPVVDTWWQPETGAIVIAPLPGLNSAKPGSPVEPLPGISAHIVDRQTDLVAPGERGSLVLDRPWPAMPRGIWCDDERFVEAYWSRFAGRSWYFTGDDAFYDEDDGIWVLGNGDDVMAATGR</sequence>
<accession>A0A7I7RQG2</accession>
<gene>
    <name evidence="5" type="primary">acsA_2</name>
    <name evidence="5" type="ORF">MARA_01970</name>
</gene>
<dbReference type="Gene3D" id="3.40.50.12780">
    <property type="entry name" value="N-terminal domain of ligase-like"/>
    <property type="match status" value="1"/>
</dbReference>
<feature type="domain" description="AMP-dependent synthetase/ligase" evidence="3">
    <location>
        <begin position="111"/>
        <end position="496"/>
    </location>
</feature>
<dbReference type="InterPro" id="IPR032387">
    <property type="entry name" value="ACAS_N"/>
</dbReference>
<name>A0A7I7RQG2_9MYCO</name>